<keyword evidence="3 6" id="KW-0378">Hydrolase</keyword>
<dbReference type="HOGENOM" id="CLU_029002_5_0_5"/>
<dbReference type="GO" id="GO:0046872">
    <property type="term" value="F:metal ion binding"/>
    <property type="evidence" value="ECO:0007669"/>
    <property type="project" value="UniProtKB-KW"/>
</dbReference>
<dbReference type="Proteomes" id="UP000033220">
    <property type="component" value="Chromosome DSM 122"/>
</dbReference>
<keyword evidence="1 6" id="KW-0645">Protease</keyword>
<dbReference type="PATRIC" id="fig|1150469.3.peg.2294"/>
<keyword evidence="2" id="KW-0479">Metal-binding</keyword>
<dbReference type="PANTHER" id="PTHR22726">
    <property type="entry name" value="METALLOENDOPEPTIDASE OMA1"/>
    <property type="match status" value="1"/>
</dbReference>
<evidence type="ECO:0000256" key="1">
    <source>
        <dbReference type="ARBA" id="ARBA00022670"/>
    </source>
</evidence>
<name>H6SL01_PARPM</name>
<dbReference type="GO" id="GO:0016020">
    <property type="term" value="C:membrane"/>
    <property type="evidence" value="ECO:0007669"/>
    <property type="project" value="TreeGrafter"/>
</dbReference>
<dbReference type="EMBL" id="HE663493">
    <property type="protein sequence ID" value="CCG08666.1"/>
    <property type="molecule type" value="Genomic_DNA"/>
</dbReference>
<dbReference type="eggNOG" id="COG0501">
    <property type="taxonomic scope" value="Bacteria"/>
</dbReference>
<organism evidence="8 9">
    <name type="scientific">Pararhodospirillum photometricum DSM 122</name>
    <dbReference type="NCBI Taxonomy" id="1150469"/>
    <lineage>
        <taxon>Bacteria</taxon>
        <taxon>Pseudomonadati</taxon>
        <taxon>Pseudomonadota</taxon>
        <taxon>Alphaproteobacteria</taxon>
        <taxon>Rhodospirillales</taxon>
        <taxon>Rhodospirillaceae</taxon>
        <taxon>Pararhodospirillum</taxon>
    </lineage>
</organism>
<dbReference type="AlphaFoldDB" id="H6SL01"/>
<dbReference type="KEGG" id="rpm:RSPPHO_02040"/>
<evidence type="ECO:0000313" key="8">
    <source>
        <dbReference type="EMBL" id="CCG08666.1"/>
    </source>
</evidence>
<gene>
    <name evidence="8" type="ORF">RSPPHO_02040</name>
</gene>
<dbReference type="CDD" id="cd07331">
    <property type="entry name" value="M48C_Oma1_like"/>
    <property type="match status" value="1"/>
</dbReference>
<dbReference type="InterPro" id="IPR001915">
    <property type="entry name" value="Peptidase_M48"/>
</dbReference>
<protein>
    <submittedName>
        <fullName evidence="8">Peptidase M48, Ste24p</fullName>
    </submittedName>
</protein>
<evidence type="ECO:0000313" key="9">
    <source>
        <dbReference type="Proteomes" id="UP000033220"/>
    </source>
</evidence>
<keyword evidence="5 6" id="KW-0482">Metalloprotease</keyword>
<dbReference type="STRING" id="1150469.RSPPHO_02040"/>
<comment type="cofactor">
    <cofactor evidence="6">
        <name>Zn(2+)</name>
        <dbReference type="ChEBI" id="CHEBI:29105"/>
    </cofactor>
    <text evidence="6">Binds 1 zinc ion per subunit.</text>
</comment>
<evidence type="ECO:0000259" key="7">
    <source>
        <dbReference type="Pfam" id="PF01435"/>
    </source>
</evidence>
<dbReference type="InterPro" id="IPR051156">
    <property type="entry name" value="Mito/Outer_Membr_Metalloprot"/>
</dbReference>
<evidence type="ECO:0000256" key="5">
    <source>
        <dbReference type="ARBA" id="ARBA00023049"/>
    </source>
</evidence>
<dbReference type="GO" id="GO:0004222">
    <property type="term" value="F:metalloendopeptidase activity"/>
    <property type="evidence" value="ECO:0007669"/>
    <property type="project" value="InterPro"/>
</dbReference>
<reference evidence="8 9" key="1">
    <citation type="submission" date="2012-02" db="EMBL/GenBank/DDBJ databases">
        <title>Shotgun genome sequence of Phaeospirillum photometricum DSM 122.</title>
        <authorList>
            <person name="Duquesne K."/>
            <person name="Sturgis J."/>
        </authorList>
    </citation>
    <scope>NUCLEOTIDE SEQUENCE [LARGE SCALE GENOMIC DNA]</scope>
    <source>
        <strain evidence="9">DSM122</strain>
    </source>
</reference>
<accession>H6SL01</accession>
<dbReference type="Gene3D" id="3.30.2010.10">
    <property type="entry name" value="Metalloproteases ('zincins'), catalytic domain"/>
    <property type="match status" value="1"/>
</dbReference>
<keyword evidence="9" id="KW-1185">Reference proteome</keyword>
<feature type="domain" description="Peptidase M48" evidence="7">
    <location>
        <begin position="83"/>
        <end position="259"/>
    </location>
</feature>
<comment type="similarity">
    <text evidence="6">Belongs to the peptidase M48 family.</text>
</comment>
<evidence type="ECO:0000256" key="4">
    <source>
        <dbReference type="ARBA" id="ARBA00022833"/>
    </source>
</evidence>
<dbReference type="PANTHER" id="PTHR22726:SF1">
    <property type="entry name" value="METALLOENDOPEPTIDASE OMA1, MITOCHONDRIAL"/>
    <property type="match status" value="1"/>
</dbReference>
<dbReference type="Pfam" id="PF01435">
    <property type="entry name" value="Peptidase_M48"/>
    <property type="match status" value="1"/>
</dbReference>
<sequence length="275" mass="29564">MPPQTPHTFDAGRLFVMALISRCSLGVKGALAALVLGACAQNPVTGRDQLILISPQQGVQMGAQAYQQAKQEKRVLPASDPYTQRVRAITERLIRANDLPKYQWEVNAFDDKTANAFALPGGKVGINTGLATVARTDAQIAAVVGHEIAHAVSRHGEERISQQLLVQTGVQLTGAALGVGQQGASLLEQAATLGVILPYSRTHESEADEMGLYYMARAGYDPREAVKLWENMAAQGSAGVPEFLSTHPSEGNRIQKLQSVMPKALDLYNKSSYKS</sequence>
<evidence type="ECO:0000256" key="2">
    <source>
        <dbReference type="ARBA" id="ARBA00022723"/>
    </source>
</evidence>
<proteinExistence type="inferred from homology"/>
<keyword evidence="4 6" id="KW-0862">Zinc</keyword>
<evidence type="ECO:0000256" key="3">
    <source>
        <dbReference type="ARBA" id="ARBA00022801"/>
    </source>
</evidence>
<evidence type="ECO:0000256" key="6">
    <source>
        <dbReference type="RuleBase" id="RU003983"/>
    </source>
</evidence>
<dbReference type="GO" id="GO:0051603">
    <property type="term" value="P:proteolysis involved in protein catabolic process"/>
    <property type="evidence" value="ECO:0007669"/>
    <property type="project" value="TreeGrafter"/>
</dbReference>